<dbReference type="InterPro" id="IPR010285">
    <property type="entry name" value="DNA_helicase_pif1-like_DEAD"/>
</dbReference>
<dbReference type="Pfam" id="PF05970">
    <property type="entry name" value="PIF1"/>
    <property type="match status" value="1"/>
</dbReference>
<protein>
    <recommendedName>
        <fullName evidence="1">ATP-dependent DNA helicase</fullName>
        <ecNumber evidence="1">5.6.2.3</ecNumber>
    </recommendedName>
</protein>
<dbReference type="AlphaFoldDB" id="A0A182ERL2"/>
<reference evidence="5" key="1">
    <citation type="submission" date="2016-06" db="UniProtKB">
        <authorList>
            <consortium name="WormBaseParasite"/>
        </authorList>
    </citation>
    <scope>IDENTIFICATION</scope>
</reference>
<dbReference type="STRING" id="42157.A0A182ERL2"/>
<proteinExistence type="inferred from homology"/>
<evidence type="ECO:0000259" key="2">
    <source>
        <dbReference type="Pfam" id="PF05970"/>
    </source>
</evidence>
<sequence>MRVESDLNGQSAIFKETTTATHPNQIRILFAIILTVRSSSSPTELWEKYESHMVEDVHHRINSPGGTGKTLLIRLILVTIRFQNSVALALASSGIAATLVPGGRIAHSALKLPWNMQFIETITWQISKTSAMEKGLQK</sequence>
<evidence type="ECO:0000313" key="3">
    <source>
        <dbReference type="EMBL" id="VDM94507.1"/>
    </source>
</evidence>
<name>A0A182ERL2_ONCOC</name>
<dbReference type="InterPro" id="IPR027417">
    <property type="entry name" value="P-loop_NTPase"/>
</dbReference>
<dbReference type="PANTHER" id="PTHR10492">
    <property type="match status" value="1"/>
</dbReference>
<keyword evidence="1" id="KW-0547">Nucleotide-binding</keyword>
<keyword evidence="1" id="KW-0227">DNA damage</keyword>
<dbReference type="PANTHER" id="PTHR10492:SF57">
    <property type="entry name" value="ATP-DEPENDENT DNA HELICASE"/>
    <property type="match status" value="1"/>
</dbReference>
<comment type="catalytic activity">
    <reaction evidence="1">
        <text>ATP + H2O = ADP + phosphate + H(+)</text>
        <dbReference type="Rhea" id="RHEA:13065"/>
        <dbReference type="ChEBI" id="CHEBI:15377"/>
        <dbReference type="ChEBI" id="CHEBI:15378"/>
        <dbReference type="ChEBI" id="CHEBI:30616"/>
        <dbReference type="ChEBI" id="CHEBI:43474"/>
        <dbReference type="ChEBI" id="CHEBI:456216"/>
        <dbReference type="EC" id="5.6.2.3"/>
    </reaction>
</comment>
<gene>
    <name evidence="3" type="ORF">NOO_LOCUS10780</name>
</gene>
<dbReference type="WBParaSite" id="nOo.2.0.1.t10780-RA">
    <property type="protein sequence ID" value="nOo.2.0.1.t10780-RA"/>
    <property type="gene ID" value="nOo.2.0.1.g10780"/>
</dbReference>
<dbReference type="GO" id="GO:0016787">
    <property type="term" value="F:hydrolase activity"/>
    <property type="evidence" value="ECO:0007669"/>
    <property type="project" value="UniProtKB-KW"/>
</dbReference>
<comment type="similarity">
    <text evidence="1">Belongs to the helicase family.</text>
</comment>
<dbReference type="Gene3D" id="3.40.50.300">
    <property type="entry name" value="P-loop containing nucleotide triphosphate hydrolases"/>
    <property type="match status" value="1"/>
</dbReference>
<dbReference type="EMBL" id="UYRW01006580">
    <property type="protein sequence ID" value="VDM94507.1"/>
    <property type="molecule type" value="Genomic_DNA"/>
</dbReference>
<dbReference type="GO" id="GO:0005524">
    <property type="term" value="F:ATP binding"/>
    <property type="evidence" value="ECO:0007669"/>
    <property type="project" value="UniProtKB-KW"/>
</dbReference>
<comment type="cofactor">
    <cofactor evidence="1">
        <name>Mg(2+)</name>
        <dbReference type="ChEBI" id="CHEBI:18420"/>
    </cofactor>
</comment>
<keyword evidence="1" id="KW-0067">ATP-binding</keyword>
<dbReference type="GO" id="GO:0000723">
    <property type="term" value="P:telomere maintenance"/>
    <property type="evidence" value="ECO:0007669"/>
    <property type="project" value="InterPro"/>
</dbReference>
<dbReference type="OrthoDB" id="10032644at2759"/>
<keyword evidence="4" id="KW-1185">Reference proteome</keyword>
<organism evidence="5">
    <name type="scientific">Onchocerca ochengi</name>
    <name type="common">Filarial nematode worm</name>
    <dbReference type="NCBI Taxonomy" id="42157"/>
    <lineage>
        <taxon>Eukaryota</taxon>
        <taxon>Metazoa</taxon>
        <taxon>Ecdysozoa</taxon>
        <taxon>Nematoda</taxon>
        <taxon>Chromadorea</taxon>
        <taxon>Rhabditida</taxon>
        <taxon>Spirurina</taxon>
        <taxon>Spiruromorpha</taxon>
        <taxon>Filarioidea</taxon>
        <taxon>Onchocercidae</taxon>
        <taxon>Onchocerca</taxon>
    </lineage>
</organism>
<evidence type="ECO:0000313" key="4">
    <source>
        <dbReference type="Proteomes" id="UP000271087"/>
    </source>
</evidence>
<keyword evidence="1" id="KW-0378">Hydrolase</keyword>
<dbReference type="Proteomes" id="UP000271087">
    <property type="component" value="Unassembled WGS sequence"/>
</dbReference>
<keyword evidence="1" id="KW-0233">DNA recombination</keyword>
<feature type="domain" description="DNA helicase Pif1-like DEAD-box helicase" evidence="2">
    <location>
        <begin position="65"/>
        <end position="137"/>
    </location>
</feature>
<dbReference type="GO" id="GO:0006310">
    <property type="term" value="P:DNA recombination"/>
    <property type="evidence" value="ECO:0007669"/>
    <property type="project" value="UniProtKB-KW"/>
</dbReference>
<dbReference type="GO" id="GO:0043139">
    <property type="term" value="F:5'-3' DNA helicase activity"/>
    <property type="evidence" value="ECO:0007669"/>
    <property type="project" value="UniProtKB-EC"/>
</dbReference>
<dbReference type="EC" id="5.6.2.3" evidence="1"/>
<keyword evidence="1" id="KW-0347">Helicase</keyword>
<evidence type="ECO:0000256" key="1">
    <source>
        <dbReference type="RuleBase" id="RU363044"/>
    </source>
</evidence>
<accession>A0A182ERL2</accession>
<evidence type="ECO:0000313" key="5">
    <source>
        <dbReference type="WBParaSite" id="nOo.2.0.1.t10780-RA"/>
    </source>
</evidence>
<dbReference type="GO" id="GO:0006281">
    <property type="term" value="P:DNA repair"/>
    <property type="evidence" value="ECO:0007669"/>
    <property type="project" value="UniProtKB-KW"/>
</dbReference>
<reference evidence="3 4" key="2">
    <citation type="submission" date="2018-08" db="EMBL/GenBank/DDBJ databases">
        <authorList>
            <person name="Laetsch R D."/>
            <person name="Stevens L."/>
            <person name="Kumar S."/>
            <person name="Blaxter L. M."/>
        </authorList>
    </citation>
    <scope>NUCLEOTIDE SEQUENCE [LARGE SCALE GENOMIC DNA]</scope>
</reference>
<keyword evidence="1" id="KW-0234">DNA repair</keyword>